<sequence>MRILAVLLGLFLLLSILFDSFETMVLPRRIKRRLKLSLFIHNGLWRGWVPVARLLRSPGMREVYLSYFGPLLLLFMLASWAVGLIVSFALIQWGFSSPIIAPEKIATFETYLYMSGSTFFTLGLGDVKPATVFTRFLAVTEAGIGFGFLALIIGYVPVVYQAFSRREAQITLLDAHAGSPPHAIEWLHRQHNMQANEEEMGDVLHTWELWCADILESHLSYPALLHYRSQHERQSWLAALTTMLDICALLLVGLDGITIPTARFLFAIARHTAVDLAQIYHTSPRRSAYNRLSSEDFLRLGDALGALNLTFRREDAEQQLSEMRKLYEPFVLGLADYLLIDIPSWLPGSHPVDDWQTSPWDHFAVWSQAKLEEITHLVIEHKRKLPYQR</sequence>
<dbReference type="SUPFAM" id="SSF81324">
    <property type="entry name" value="Voltage-gated potassium channels"/>
    <property type="match status" value="1"/>
</dbReference>
<feature type="transmembrane region" description="Helical" evidence="1">
    <location>
        <begin position="236"/>
        <end position="254"/>
    </location>
</feature>
<dbReference type="EMBL" id="BNJG01000005">
    <property type="protein sequence ID" value="GHO60354.1"/>
    <property type="molecule type" value="Genomic_DNA"/>
</dbReference>
<evidence type="ECO:0000313" key="3">
    <source>
        <dbReference type="EMBL" id="GHO60354.1"/>
    </source>
</evidence>
<dbReference type="InterPro" id="IPR013099">
    <property type="entry name" value="K_chnl_dom"/>
</dbReference>
<gene>
    <name evidence="3" type="ORF">KSB_88290</name>
</gene>
<keyword evidence="4" id="KW-1185">Reference proteome</keyword>
<organism evidence="3 4">
    <name type="scientific">Ktedonobacter robiniae</name>
    <dbReference type="NCBI Taxonomy" id="2778365"/>
    <lineage>
        <taxon>Bacteria</taxon>
        <taxon>Bacillati</taxon>
        <taxon>Chloroflexota</taxon>
        <taxon>Ktedonobacteria</taxon>
        <taxon>Ktedonobacterales</taxon>
        <taxon>Ktedonobacteraceae</taxon>
        <taxon>Ktedonobacter</taxon>
    </lineage>
</organism>
<feature type="domain" description="Potassium channel" evidence="2">
    <location>
        <begin position="95"/>
        <end position="156"/>
    </location>
</feature>
<protein>
    <recommendedName>
        <fullName evidence="2">Potassium channel domain-containing protein</fullName>
    </recommendedName>
</protein>
<accession>A0ABQ3V631</accession>
<feature type="transmembrane region" description="Helical" evidence="1">
    <location>
        <begin position="136"/>
        <end position="160"/>
    </location>
</feature>
<feature type="transmembrane region" description="Helical" evidence="1">
    <location>
        <begin position="67"/>
        <end position="93"/>
    </location>
</feature>
<reference evidence="3 4" key="1">
    <citation type="journal article" date="2021" name="Int. J. Syst. Evol. Microbiol.">
        <title>Reticulibacter mediterranei gen. nov., sp. nov., within the new family Reticulibacteraceae fam. nov., and Ktedonospora formicarum gen. nov., sp. nov., Ktedonobacter robiniae sp. nov., Dictyobacter formicarum sp. nov. and Dictyobacter arantiisoli sp. nov., belonging to the class Ktedonobacteria.</title>
        <authorList>
            <person name="Yabe S."/>
            <person name="Zheng Y."/>
            <person name="Wang C.M."/>
            <person name="Sakai Y."/>
            <person name="Abe K."/>
            <person name="Yokota A."/>
            <person name="Donadio S."/>
            <person name="Cavaletti L."/>
            <person name="Monciardini P."/>
        </authorList>
    </citation>
    <scope>NUCLEOTIDE SEQUENCE [LARGE SCALE GENOMIC DNA]</scope>
    <source>
        <strain evidence="3 4">SOSP1-30</strain>
    </source>
</reference>
<proteinExistence type="predicted"/>
<dbReference type="RefSeq" id="WP_201376495.1">
    <property type="nucleotide sequence ID" value="NZ_BNJG01000005.1"/>
</dbReference>
<name>A0ABQ3V631_9CHLR</name>
<evidence type="ECO:0000313" key="4">
    <source>
        <dbReference type="Proteomes" id="UP000654345"/>
    </source>
</evidence>
<evidence type="ECO:0000259" key="2">
    <source>
        <dbReference type="Pfam" id="PF07885"/>
    </source>
</evidence>
<keyword evidence="1" id="KW-1133">Transmembrane helix</keyword>
<evidence type="ECO:0000256" key="1">
    <source>
        <dbReference type="SAM" id="Phobius"/>
    </source>
</evidence>
<keyword evidence="1" id="KW-0472">Membrane</keyword>
<dbReference type="Gene3D" id="1.10.287.70">
    <property type="match status" value="1"/>
</dbReference>
<keyword evidence="1" id="KW-0812">Transmembrane</keyword>
<comment type="caution">
    <text evidence="3">The sequence shown here is derived from an EMBL/GenBank/DDBJ whole genome shotgun (WGS) entry which is preliminary data.</text>
</comment>
<dbReference type="Pfam" id="PF07885">
    <property type="entry name" value="Ion_trans_2"/>
    <property type="match status" value="1"/>
</dbReference>
<dbReference type="Proteomes" id="UP000654345">
    <property type="component" value="Unassembled WGS sequence"/>
</dbReference>